<dbReference type="Proteomes" id="UP001497480">
    <property type="component" value="Unassembled WGS sequence"/>
</dbReference>
<sequence length="103" mass="11807">MPQNRSCNFENGYYIFNIGCTTAVLDHNSLAHQLSMPNTPLEMAAIEKFMHSSYSVPWEIRAKRGCVTHLRSIAEKSLVYQFPGDMVEERLKKALSPRVWIFG</sequence>
<proteinExistence type="predicted"/>
<dbReference type="EMBL" id="CAXHTB010000006">
    <property type="protein sequence ID" value="CAL0308370.1"/>
    <property type="molecule type" value="Genomic_DNA"/>
</dbReference>
<keyword evidence="2" id="KW-1185">Reference proteome</keyword>
<name>A0AAV1WG79_LUPLU</name>
<comment type="caution">
    <text evidence="1">The sequence shown here is derived from an EMBL/GenBank/DDBJ whole genome shotgun (WGS) entry which is preliminary data.</text>
</comment>
<organism evidence="1 2">
    <name type="scientific">Lupinus luteus</name>
    <name type="common">European yellow lupine</name>
    <dbReference type="NCBI Taxonomy" id="3873"/>
    <lineage>
        <taxon>Eukaryota</taxon>
        <taxon>Viridiplantae</taxon>
        <taxon>Streptophyta</taxon>
        <taxon>Embryophyta</taxon>
        <taxon>Tracheophyta</taxon>
        <taxon>Spermatophyta</taxon>
        <taxon>Magnoliopsida</taxon>
        <taxon>eudicotyledons</taxon>
        <taxon>Gunneridae</taxon>
        <taxon>Pentapetalae</taxon>
        <taxon>rosids</taxon>
        <taxon>fabids</taxon>
        <taxon>Fabales</taxon>
        <taxon>Fabaceae</taxon>
        <taxon>Papilionoideae</taxon>
        <taxon>50 kb inversion clade</taxon>
        <taxon>genistoids sensu lato</taxon>
        <taxon>core genistoids</taxon>
        <taxon>Genisteae</taxon>
        <taxon>Lupinus</taxon>
    </lineage>
</organism>
<accession>A0AAV1WG79</accession>
<reference evidence="1 2" key="1">
    <citation type="submission" date="2024-03" db="EMBL/GenBank/DDBJ databases">
        <authorList>
            <person name="Martinez-Hernandez J."/>
        </authorList>
    </citation>
    <scope>NUCLEOTIDE SEQUENCE [LARGE SCALE GENOMIC DNA]</scope>
</reference>
<gene>
    <name evidence="1" type="ORF">LLUT_LOCUS9430</name>
</gene>
<evidence type="ECO:0000313" key="2">
    <source>
        <dbReference type="Proteomes" id="UP001497480"/>
    </source>
</evidence>
<protein>
    <submittedName>
        <fullName evidence="1">Uncharacterized protein</fullName>
    </submittedName>
</protein>
<dbReference type="AlphaFoldDB" id="A0AAV1WG79"/>
<evidence type="ECO:0000313" key="1">
    <source>
        <dbReference type="EMBL" id="CAL0308370.1"/>
    </source>
</evidence>